<evidence type="ECO:0000313" key="2">
    <source>
        <dbReference type="Proteomes" id="UP000234331"/>
    </source>
</evidence>
<dbReference type="AlphaFoldDB" id="A0A2I2KN14"/>
<dbReference type="Proteomes" id="UP000234331">
    <property type="component" value="Unassembled WGS sequence"/>
</dbReference>
<keyword evidence="2" id="KW-1185">Reference proteome</keyword>
<evidence type="ECO:0000313" key="1">
    <source>
        <dbReference type="EMBL" id="SNQ47039.1"/>
    </source>
</evidence>
<organism evidence="1 2">
    <name type="scientific">Frankia canadensis</name>
    <dbReference type="NCBI Taxonomy" id="1836972"/>
    <lineage>
        <taxon>Bacteria</taxon>
        <taxon>Bacillati</taxon>
        <taxon>Actinomycetota</taxon>
        <taxon>Actinomycetes</taxon>
        <taxon>Frankiales</taxon>
        <taxon>Frankiaceae</taxon>
        <taxon>Frankia</taxon>
    </lineage>
</organism>
<proteinExistence type="predicted"/>
<name>A0A2I2KN14_9ACTN</name>
<dbReference type="EMBL" id="FZMO01000078">
    <property type="protein sequence ID" value="SNQ47039.1"/>
    <property type="molecule type" value="Genomic_DNA"/>
</dbReference>
<reference evidence="1 2" key="1">
    <citation type="submission" date="2017-06" db="EMBL/GenBank/DDBJ databases">
        <authorList>
            <person name="Kim H.J."/>
            <person name="Triplett B.A."/>
        </authorList>
    </citation>
    <scope>NUCLEOTIDE SEQUENCE [LARGE SCALE GENOMIC DNA]</scope>
    <source>
        <strain evidence="1">FRACA_ARgP5</strain>
    </source>
</reference>
<sequence>MLADTCGMYTADSDEVFRDMGESARDLHDRVYAPTALSGDEISAVWEISDKRVEQFRKLEHDWILLTLQGLAELDPE</sequence>
<dbReference type="RefSeq" id="WP_133150600.1">
    <property type="nucleotide sequence ID" value="NZ_FZMO01000078.1"/>
</dbReference>
<protein>
    <submittedName>
        <fullName evidence="1">Uncharacterized protein</fullName>
    </submittedName>
</protein>
<accession>A0A2I2KN14</accession>
<gene>
    <name evidence="1" type="ORF">FRACA_1690016</name>
</gene>